<dbReference type="Proteomes" id="UP000321793">
    <property type="component" value="Unassembled WGS sequence"/>
</dbReference>
<protein>
    <submittedName>
        <fullName evidence="3">Glycosyl transferase</fullName>
    </submittedName>
</protein>
<keyword evidence="4" id="KW-1185">Reference proteome</keyword>
<dbReference type="InterPro" id="IPR050426">
    <property type="entry name" value="Glycosyltransferase_28"/>
</dbReference>
<dbReference type="Gene3D" id="3.40.50.2000">
    <property type="entry name" value="Glycogen Phosphorylase B"/>
    <property type="match status" value="2"/>
</dbReference>
<dbReference type="AlphaFoldDB" id="A0A512SZA3"/>
<dbReference type="InterPro" id="IPR002213">
    <property type="entry name" value="UDP_glucos_trans"/>
</dbReference>
<feature type="domain" description="Glycosyltransferase family 28 N-terminal" evidence="1">
    <location>
        <begin position="5"/>
        <end position="58"/>
    </location>
</feature>
<gene>
    <name evidence="3" type="ORF">KLO01_13280</name>
</gene>
<dbReference type="EMBL" id="BKBA01000004">
    <property type="protein sequence ID" value="GEQ13281.1"/>
    <property type="molecule type" value="Genomic_DNA"/>
</dbReference>
<dbReference type="CDD" id="cd03784">
    <property type="entry name" value="GT1_Gtf-like"/>
    <property type="match status" value="1"/>
</dbReference>
<dbReference type="PANTHER" id="PTHR48050:SF13">
    <property type="entry name" value="STEROL 3-BETA-GLUCOSYLTRANSFERASE UGT80A2"/>
    <property type="match status" value="1"/>
</dbReference>
<dbReference type="RefSeq" id="WP_147063408.1">
    <property type="nucleotide sequence ID" value="NZ_BAABDN010000001.1"/>
</dbReference>
<dbReference type="Pfam" id="PF03033">
    <property type="entry name" value="Glyco_transf_28"/>
    <property type="match status" value="1"/>
</dbReference>
<keyword evidence="3" id="KW-0808">Transferase</keyword>
<evidence type="ECO:0000259" key="2">
    <source>
        <dbReference type="Pfam" id="PF06722"/>
    </source>
</evidence>
<dbReference type="GO" id="GO:0008194">
    <property type="term" value="F:UDP-glycosyltransferase activity"/>
    <property type="evidence" value="ECO:0007669"/>
    <property type="project" value="InterPro"/>
</dbReference>
<name>A0A512SZA3_9MICO</name>
<dbReference type="GO" id="GO:0005975">
    <property type="term" value="P:carbohydrate metabolic process"/>
    <property type="evidence" value="ECO:0007669"/>
    <property type="project" value="InterPro"/>
</dbReference>
<dbReference type="FunFam" id="3.40.50.2000:FF:000009">
    <property type="entry name" value="Sterol 3-beta-glucosyltransferase UGT80A2"/>
    <property type="match status" value="1"/>
</dbReference>
<dbReference type="InterPro" id="IPR004276">
    <property type="entry name" value="GlycoTrans_28_N"/>
</dbReference>
<organism evidence="3 4">
    <name type="scientific">Knoellia locipacati</name>
    <dbReference type="NCBI Taxonomy" id="882824"/>
    <lineage>
        <taxon>Bacteria</taxon>
        <taxon>Bacillati</taxon>
        <taxon>Actinomycetota</taxon>
        <taxon>Actinomycetes</taxon>
        <taxon>Micrococcales</taxon>
        <taxon>Intrasporangiaceae</taxon>
        <taxon>Knoellia</taxon>
    </lineage>
</organism>
<dbReference type="OrthoDB" id="3253247at2"/>
<sequence>MRVNIIAAGSRGDVQPMVALGVGLQRAGHTVTICAGDDFEGLVTGHGVGFVPAGLRIDELIASPLGVAWLGESSRSPWHELAAMRRLVRSTVQEYAGAWVPLVGSADLWVSGFLTVHAVDAMVAVGGGRHVTTEFAPMRPSREGWAGLQPRLPRRGSLVNRLAGQALLHTVASVVGIAGDEARAEMGLARTGRRGVLEAVRRTPALLAASPVVVPPAPDWKGNPAVTGYWFLDEDPGFVPDPRLASWLADGPTAYVGFGSMSTREARALGEVVARAARAAEVRVVLHSGSAGLESHDDEWVHAVGPVPHGWLFPRMAGVVHHGGAGTTGAALRAGVPQAVVAHIGDQPYWGRRVWELGVGARPVRRHALSQEWLTAVLRGFARGERRSRAAVVGAEIRREDGVARAVELLSARRSGPVGPAGAARPGRRTPQ</sequence>
<dbReference type="InterPro" id="IPR010610">
    <property type="entry name" value="EryCIII-like_C"/>
</dbReference>
<dbReference type="GO" id="GO:0033072">
    <property type="term" value="P:vancomycin biosynthetic process"/>
    <property type="evidence" value="ECO:0007669"/>
    <property type="project" value="UniProtKB-ARBA"/>
</dbReference>
<feature type="domain" description="Erythromycin biosynthesis protein CIII-like C-terminal" evidence="2">
    <location>
        <begin position="280"/>
        <end position="378"/>
    </location>
</feature>
<evidence type="ECO:0000313" key="3">
    <source>
        <dbReference type="EMBL" id="GEQ13281.1"/>
    </source>
</evidence>
<dbReference type="PANTHER" id="PTHR48050">
    <property type="entry name" value="STEROL 3-BETA-GLUCOSYLTRANSFERASE"/>
    <property type="match status" value="1"/>
</dbReference>
<comment type="caution">
    <text evidence="3">The sequence shown here is derived from an EMBL/GenBank/DDBJ whole genome shotgun (WGS) entry which is preliminary data.</text>
</comment>
<dbReference type="SUPFAM" id="SSF53756">
    <property type="entry name" value="UDP-Glycosyltransferase/glycogen phosphorylase"/>
    <property type="match status" value="1"/>
</dbReference>
<reference evidence="3 4" key="1">
    <citation type="submission" date="2019-07" db="EMBL/GenBank/DDBJ databases">
        <title>Whole genome shotgun sequence of Knoellia locipacati NBRC 109775.</title>
        <authorList>
            <person name="Hosoyama A."/>
            <person name="Uohara A."/>
            <person name="Ohji S."/>
            <person name="Ichikawa N."/>
        </authorList>
    </citation>
    <scope>NUCLEOTIDE SEQUENCE [LARGE SCALE GENOMIC DNA]</scope>
    <source>
        <strain evidence="3 4">NBRC 109775</strain>
    </source>
</reference>
<dbReference type="Pfam" id="PF06722">
    <property type="entry name" value="EryCIII-like_C"/>
    <property type="match status" value="1"/>
</dbReference>
<evidence type="ECO:0000313" key="4">
    <source>
        <dbReference type="Proteomes" id="UP000321793"/>
    </source>
</evidence>
<proteinExistence type="predicted"/>
<evidence type="ECO:0000259" key="1">
    <source>
        <dbReference type="Pfam" id="PF03033"/>
    </source>
</evidence>
<accession>A0A512SZA3</accession>
<dbReference type="GO" id="GO:0016758">
    <property type="term" value="F:hexosyltransferase activity"/>
    <property type="evidence" value="ECO:0007669"/>
    <property type="project" value="InterPro"/>
</dbReference>